<protein>
    <submittedName>
        <fullName evidence="3">Polysaccharide biosynthesis/export family protein</fullName>
    </submittedName>
</protein>
<evidence type="ECO:0000256" key="1">
    <source>
        <dbReference type="ARBA" id="ARBA00022729"/>
    </source>
</evidence>
<evidence type="ECO:0000313" key="4">
    <source>
        <dbReference type="Proteomes" id="UP001210720"/>
    </source>
</evidence>
<dbReference type="PROSITE" id="PS51257">
    <property type="entry name" value="PROKAR_LIPOPROTEIN"/>
    <property type="match status" value="1"/>
</dbReference>
<keyword evidence="1" id="KW-0732">Signal</keyword>
<accession>A0ABT4XQ05</accession>
<dbReference type="Gene3D" id="3.10.560.10">
    <property type="entry name" value="Outer membrane lipoprotein wza domain like"/>
    <property type="match status" value="1"/>
</dbReference>
<dbReference type="EMBL" id="JAQIOY010000001">
    <property type="protein sequence ID" value="MDA7423943.1"/>
    <property type="molecule type" value="Genomic_DNA"/>
</dbReference>
<dbReference type="Pfam" id="PF02563">
    <property type="entry name" value="Poly_export"/>
    <property type="match status" value="1"/>
</dbReference>
<gene>
    <name evidence="3" type="ORF">PFY00_04340</name>
</gene>
<dbReference type="PANTHER" id="PTHR33619:SF3">
    <property type="entry name" value="POLYSACCHARIDE EXPORT PROTEIN GFCE-RELATED"/>
    <property type="match status" value="1"/>
</dbReference>
<dbReference type="PANTHER" id="PTHR33619">
    <property type="entry name" value="POLYSACCHARIDE EXPORT PROTEIN GFCE-RELATED"/>
    <property type="match status" value="1"/>
</dbReference>
<reference evidence="3 4" key="1">
    <citation type="submission" date="2023-01" db="EMBL/GenBank/DDBJ databases">
        <title>Thalassococcus onchidii sp. nov., isolated from a marine invertebrate from the South China Sea.</title>
        <authorList>
            <person name="Xu S."/>
            <person name="Liu Z."/>
            <person name="Xu Y."/>
        </authorList>
    </citation>
    <scope>NUCLEOTIDE SEQUENCE [LARGE SCALE GENOMIC DNA]</scope>
    <source>
        <strain evidence="3 4">KCTC 32084</strain>
    </source>
</reference>
<organism evidence="3 4">
    <name type="scientific">Thalassococcus lentus</name>
    <dbReference type="NCBI Taxonomy" id="1210524"/>
    <lineage>
        <taxon>Bacteria</taxon>
        <taxon>Pseudomonadati</taxon>
        <taxon>Pseudomonadota</taxon>
        <taxon>Alphaproteobacteria</taxon>
        <taxon>Rhodobacterales</taxon>
        <taxon>Roseobacteraceae</taxon>
        <taxon>Thalassococcus</taxon>
    </lineage>
</organism>
<name>A0ABT4XQ05_9RHOB</name>
<dbReference type="InterPro" id="IPR003715">
    <property type="entry name" value="Poly_export_N"/>
</dbReference>
<evidence type="ECO:0000259" key="2">
    <source>
        <dbReference type="Pfam" id="PF02563"/>
    </source>
</evidence>
<keyword evidence="4" id="KW-1185">Reference proteome</keyword>
<proteinExistence type="predicted"/>
<dbReference type="Proteomes" id="UP001210720">
    <property type="component" value="Unassembled WGS sequence"/>
</dbReference>
<dbReference type="RefSeq" id="WP_271431273.1">
    <property type="nucleotide sequence ID" value="NZ_JAQIOY010000001.1"/>
</dbReference>
<comment type="caution">
    <text evidence="3">The sequence shown here is derived from an EMBL/GenBank/DDBJ whole genome shotgun (WGS) entry which is preliminary data.</text>
</comment>
<evidence type="ECO:0000313" key="3">
    <source>
        <dbReference type="EMBL" id="MDA7423943.1"/>
    </source>
</evidence>
<dbReference type="InterPro" id="IPR049712">
    <property type="entry name" value="Poly_export"/>
</dbReference>
<sequence length="406" mass="43637">MFLVNNRLLGSVLGFAFVVGCTPAPTPENIAPVESGGAYQAQYRDLAPIDGSGEFLFSAQMNAEKCRPFAGGKGFGKAGPRVPSILLGERLSRDDLVDVRVADDETFNGQYVISRDGKLKLPFLPAITAQGRQPEDVQAEVARLLVREGFYDERPRISLRLADFARVNVAVSGAVFEPHSIVIGGRSATDIDIMRQQALGASTEARNLSVALRSVGGVRPDADLSAVELHRGGKKYVLDMRGVFEGRHATDIILLTGDEIVVPSRLCFQDDLMRPGPVSPPGISLYLSNLTQTALANAPSAIGRDVREVPYGARFMQAVVDTNCVGGAKASSAHRWAILFTRDPMTGVSIVIERNIEEMLRRADRDDYDPYLLPGDAIACYDSRITNLAEAARVIGAVAGAAAVLP</sequence>
<feature type="domain" description="Polysaccharide export protein N-terminal" evidence="2">
    <location>
        <begin position="90"/>
        <end position="161"/>
    </location>
</feature>